<comment type="similarity">
    <text evidence="1">Belongs to the methyltransferase superfamily.</text>
</comment>
<gene>
    <name evidence="4" type="ORF">CSSPTR1EN2_LOCUS11280</name>
</gene>
<dbReference type="InterPro" id="IPR051419">
    <property type="entry name" value="Lys/N-term_MeTrsfase_sf"/>
</dbReference>
<evidence type="ECO:0008006" key="6">
    <source>
        <dbReference type="Google" id="ProtNLM"/>
    </source>
</evidence>
<protein>
    <recommendedName>
        <fullName evidence="6">S-adenosyl-L-methionine-dependent methyltransferase</fullName>
    </recommendedName>
</protein>
<evidence type="ECO:0000256" key="1">
    <source>
        <dbReference type="ARBA" id="ARBA00008361"/>
    </source>
</evidence>
<accession>A0ABP0U4L7</accession>
<dbReference type="EMBL" id="OZ019911">
    <property type="protein sequence ID" value="CAK9212525.1"/>
    <property type="molecule type" value="Genomic_DNA"/>
</dbReference>
<dbReference type="Proteomes" id="UP001497512">
    <property type="component" value="Chromosome 19"/>
</dbReference>
<keyword evidence="3" id="KW-0808">Transferase</keyword>
<proteinExistence type="inferred from homology"/>
<keyword evidence="2" id="KW-0489">Methyltransferase</keyword>
<dbReference type="SUPFAM" id="SSF53335">
    <property type="entry name" value="S-adenosyl-L-methionine-dependent methyltransferases"/>
    <property type="match status" value="1"/>
</dbReference>
<dbReference type="InterPro" id="IPR029063">
    <property type="entry name" value="SAM-dependent_MTases_sf"/>
</dbReference>
<name>A0ABP0U4L7_9BRYO</name>
<dbReference type="PANTHER" id="PTHR12176">
    <property type="entry name" value="SAM-DEPENDENT METHYLTRANSFERASE SUPERFAMILY PROTEIN"/>
    <property type="match status" value="1"/>
</dbReference>
<dbReference type="PANTHER" id="PTHR12176:SF76">
    <property type="entry name" value="S-ADENOSYL-L-METHIONINE-DEPENDENT METHYLTRANSFERASES SUPERFAMILY PROTEIN"/>
    <property type="match status" value="1"/>
</dbReference>
<evidence type="ECO:0000256" key="2">
    <source>
        <dbReference type="ARBA" id="ARBA00022603"/>
    </source>
</evidence>
<evidence type="ECO:0000313" key="5">
    <source>
        <dbReference type="Proteomes" id="UP001497512"/>
    </source>
</evidence>
<keyword evidence="5" id="KW-1185">Reference proteome</keyword>
<reference evidence="4" key="1">
    <citation type="submission" date="2024-02" db="EMBL/GenBank/DDBJ databases">
        <authorList>
            <consortium name="ELIXIR-Norway"/>
            <consortium name="Elixir Norway"/>
        </authorList>
    </citation>
    <scope>NUCLEOTIDE SEQUENCE</scope>
</reference>
<evidence type="ECO:0000256" key="3">
    <source>
        <dbReference type="ARBA" id="ARBA00022679"/>
    </source>
</evidence>
<organism evidence="4 5">
    <name type="scientific">Sphagnum troendelagicum</name>
    <dbReference type="NCBI Taxonomy" id="128251"/>
    <lineage>
        <taxon>Eukaryota</taxon>
        <taxon>Viridiplantae</taxon>
        <taxon>Streptophyta</taxon>
        <taxon>Embryophyta</taxon>
        <taxon>Bryophyta</taxon>
        <taxon>Sphagnophytina</taxon>
        <taxon>Sphagnopsida</taxon>
        <taxon>Sphagnales</taxon>
        <taxon>Sphagnaceae</taxon>
        <taxon>Sphagnum</taxon>
    </lineage>
</organism>
<sequence>MAFLFLPPHSVPYRHHSLLFTSKSSSLFSPLHHPGTSSGPCRCSGHPPAVQPRSLLRRQEDYVVLSSIQSAYDDDMAILKASETSASRYAGSKILVNASGNILSMYNQNCIWTDLYFDEFASLPPIIPEGPIAILGLGGGTAARILLELWPSRKLEGWEIDKTLVDIARVHLGLAALESPTSKGGFLSVHVGDALSSAASVNGGFSGILIDLFSKGKILPQLQKPETWHELKQRLRPRGRIMVNCGGSCVECRDSQPDCDDGTWTWEDGSAARDATLYAMAHVFPQLSWRKMELKEDNYLALTGPLPDLKVWAKDVPMRLKPGVLAWLRFTQGSWIG</sequence>
<dbReference type="Gene3D" id="3.40.50.150">
    <property type="entry name" value="Vaccinia Virus protein VP39"/>
    <property type="match status" value="1"/>
</dbReference>
<evidence type="ECO:0000313" key="4">
    <source>
        <dbReference type="EMBL" id="CAK9212525.1"/>
    </source>
</evidence>